<comment type="caution">
    <text evidence="13">The sequence shown here is derived from an EMBL/GenBank/DDBJ whole genome shotgun (WGS) entry which is preliminary data.</text>
</comment>
<keyword evidence="5 12" id="KW-1133">Transmembrane helix</keyword>
<accession>A0A2B4STJ0</accession>
<name>A0A2B4STJ0_STYPI</name>
<keyword evidence="8 12" id="KW-0472">Membrane</keyword>
<evidence type="ECO:0000313" key="13">
    <source>
        <dbReference type="EMBL" id="PFX31898.1"/>
    </source>
</evidence>
<evidence type="ECO:0000256" key="2">
    <source>
        <dbReference type="ARBA" id="ARBA00022448"/>
    </source>
</evidence>
<evidence type="ECO:0000256" key="7">
    <source>
        <dbReference type="ARBA" id="ARBA00023065"/>
    </source>
</evidence>
<feature type="transmembrane region" description="Helical" evidence="12">
    <location>
        <begin position="357"/>
        <end position="380"/>
    </location>
</feature>
<dbReference type="Gene3D" id="1.10.287.770">
    <property type="entry name" value="YojJ-like"/>
    <property type="match status" value="1"/>
</dbReference>
<dbReference type="PRINTS" id="PR01078">
    <property type="entry name" value="AMINACHANNEL"/>
</dbReference>
<reference evidence="14" key="1">
    <citation type="journal article" date="2017" name="bioRxiv">
        <title>Comparative analysis of the genomes of Stylophora pistillata and Acropora digitifera provides evidence for extensive differences between species of corals.</title>
        <authorList>
            <person name="Voolstra C.R."/>
            <person name="Li Y."/>
            <person name="Liew Y.J."/>
            <person name="Baumgarten S."/>
            <person name="Zoccola D."/>
            <person name="Flot J.-F."/>
            <person name="Tambutte S."/>
            <person name="Allemand D."/>
            <person name="Aranda M."/>
        </authorList>
    </citation>
    <scope>NUCLEOTIDE SEQUENCE [LARGE SCALE GENOMIC DNA]</scope>
</reference>
<evidence type="ECO:0000256" key="11">
    <source>
        <dbReference type="RuleBase" id="RU000679"/>
    </source>
</evidence>
<comment type="subcellular location">
    <subcellularLocation>
        <location evidence="1">Membrane</location>
        <topology evidence="1">Multi-pass membrane protein</topology>
    </subcellularLocation>
</comment>
<keyword evidence="14" id="KW-1185">Reference proteome</keyword>
<evidence type="ECO:0000256" key="5">
    <source>
        <dbReference type="ARBA" id="ARBA00022989"/>
    </source>
</evidence>
<dbReference type="GO" id="GO:0005886">
    <property type="term" value="C:plasma membrane"/>
    <property type="evidence" value="ECO:0007669"/>
    <property type="project" value="TreeGrafter"/>
</dbReference>
<evidence type="ECO:0000256" key="9">
    <source>
        <dbReference type="ARBA" id="ARBA00023201"/>
    </source>
</evidence>
<evidence type="ECO:0000256" key="1">
    <source>
        <dbReference type="ARBA" id="ARBA00004141"/>
    </source>
</evidence>
<dbReference type="GO" id="GO:0015280">
    <property type="term" value="F:ligand-gated sodium channel activity"/>
    <property type="evidence" value="ECO:0007669"/>
    <property type="project" value="TreeGrafter"/>
</dbReference>
<evidence type="ECO:0000313" key="14">
    <source>
        <dbReference type="Proteomes" id="UP000225706"/>
    </source>
</evidence>
<evidence type="ECO:0000256" key="3">
    <source>
        <dbReference type="ARBA" id="ARBA00022461"/>
    </source>
</evidence>
<evidence type="ECO:0000256" key="12">
    <source>
        <dbReference type="SAM" id="Phobius"/>
    </source>
</evidence>
<dbReference type="OrthoDB" id="6021021at2759"/>
<protein>
    <submittedName>
        <fullName evidence="13">Acid-sensing ion channel 1</fullName>
    </submittedName>
</protein>
<evidence type="ECO:0000256" key="8">
    <source>
        <dbReference type="ARBA" id="ARBA00023136"/>
    </source>
</evidence>
<dbReference type="InterPro" id="IPR001873">
    <property type="entry name" value="ENaC"/>
</dbReference>
<proteinExistence type="inferred from homology"/>
<dbReference type="Proteomes" id="UP000225706">
    <property type="component" value="Unassembled WGS sequence"/>
</dbReference>
<evidence type="ECO:0000256" key="4">
    <source>
        <dbReference type="ARBA" id="ARBA00022692"/>
    </source>
</evidence>
<comment type="similarity">
    <text evidence="11">Belongs to the amiloride-sensitive sodium channel (TC 1.A.6) family.</text>
</comment>
<keyword evidence="10 11" id="KW-0407">Ion channel</keyword>
<evidence type="ECO:0000256" key="6">
    <source>
        <dbReference type="ARBA" id="ARBA00023053"/>
    </source>
</evidence>
<dbReference type="PANTHER" id="PTHR11690:SF296">
    <property type="entry name" value="DEGENERIN-LIKE PROTEIN DEL-10"/>
    <property type="match status" value="1"/>
</dbReference>
<dbReference type="AlphaFoldDB" id="A0A2B4STJ0"/>
<dbReference type="Pfam" id="PF00858">
    <property type="entry name" value="ASC"/>
    <property type="match status" value="1"/>
</dbReference>
<keyword evidence="9 11" id="KW-0739">Sodium transport</keyword>
<organism evidence="13 14">
    <name type="scientific">Stylophora pistillata</name>
    <name type="common">Smooth cauliflower coral</name>
    <dbReference type="NCBI Taxonomy" id="50429"/>
    <lineage>
        <taxon>Eukaryota</taxon>
        <taxon>Metazoa</taxon>
        <taxon>Cnidaria</taxon>
        <taxon>Anthozoa</taxon>
        <taxon>Hexacorallia</taxon>
        <taxon>Scleractinia</taxon>
        <taxon>Astrocoeniina</taxon>
        <taxon>Pocilloporidae</taxon>
        <taxon>Stylophora</taxon>
    </lineage>
</organism>
<keyword evidence="2 11" id="KW-0813">Transport</keyword>
<dbReference type="EMBL" id="LSMT01000030">
    <property type="protein sequence ID" value="PFX31898.1"/>
    <property type="molecule type" value="Genomic_DNA"/>
</dbReference>
<dbReference type="PANTHER" id="PTHR11690">
    <property type="entry name" value="AMILORIDE-SENSITIVE SODIUM CHANNEL-RELATED"/>
    <property type="match status" value="1"/>
</dbReference>
<sequence length="395" mass="44308">MKSKIDTADEDENFVKLGLNITGCSDNEFRSARGNLTCGQALLCAYEWYGSAIVRGCNKSVRQNIVNALNRSSERIYNEEEFLARYGHNITGMFLLYCRFMKTTECSDEDFIPRLTESGICYTFNSGQKSPALRAIFEGPDFGLNILLDVQTNESTVADFSHGLKVIVHDQDTFVNRHIGFNIPPGFHATVAVKLRKHIRLPKPYKTNCQQANLPGIGTYTKDGCITQCLANATLARCGCRIIGLQDQSDAPLCSMQDANCVYQSEIDVGEVNLSACSCSNACTELEYETRVSYSKFPDNSIIDILHHTFGKKESSSYMRDNYVFLQVGFQHLAYEKREDVPSYKLESLLGEFGGNMGLFLGCSLLTLCEFLDFVWAAVLSRMRRRSVEISSTEY</sequence>
<evidence type="ECO:0000256" key="10">
    <source>
        <dbReference type="ARBA" id="ARBA00023303"/>
    </source>
</evidence>
<keyword evidence="7 11" id="KW-0406">Ion transport</keyword>
<keyword evidence="4 11" id="KW-0812">Transmembrane</keyword>
<keyword evidence="6" id="KW-0915">Sodium</keyword>
<dbReference type="STRING" id="50429.A0A2B4STJ0"/>
<dbReference type="Gene3D" id="2.60.470.10">
    <property type="entry name" value="Acid-sensing ion channels like domains"/>
    <property type="match status" value="1"/>
</dbReference>
<gene>
    <name evidence="13" type="primary">asic1</name>
    <name evidence="13" type="ORF">AWC38_SpisGene3269</name>
</gene>
<keyword evidence="3 11" id="KW-0894">Sodium channel</keyword>